<evidence type="ECO:0000259" key="2">
    <source>
        <dbReference type="Pfam" id="PF00892"/>
    </source>
</evidence>
<keyword evidence="1" id="KW-0812">Transmembrane</keyword>
<name>A0A3S8U5R2_9RHOB</name>
<accession>A0A3S8U5R2</accession>
<feature type="transmembrane region" description="Helical" evidence="1">
    <location>
        <begin position="255"/>
        <end position="275"/>
    </location>
</feature>
<evidence type="ECO:0000256" key="1">
    <source>
        <dbReference type="SAM" id="Phobius"/>
    </source>
</evidence>
<protein>
    <submittedName>
        <fullName evidence="3">DMT family transporter</fullName>
    </submittedName>
</protein>
<gene>
    <name evidence="3" type="ORF">EI545_08860</name>
</gene>
<dbReference type="Pfam" id="PF00892">
    <property type="entry name" value="EamA"/>
    <property type="match status" value="1"/>
</dbReference>
<keyword evidence="1" id="KW-0472">Membrane</keyword>
<evidence type="ECO:0000313" key="3">
    <source>
        <dbReference type="EMBL" id="AZL58941.1"/>
    </source>
</evidence>
<dbReference type="OrthoDB" id="9812899at2"/>
<keyword evidence="4" id="KW-1185">Reference proteome</keyword>
<keyword evidence="1" id="KW-1133">Transmembrane helix</keyword>
<dbReference type="InterPro" id="IPR037185">
    <property type="entry name" value="EmrE-like"/>
</dbReference>
<feature type="transmembrane region" description="Helical" evidence="1">
    <location>
        <begin position="220"/>
        <end position="243"/>
    </location>
</feature>
<dbReference type="EMBL" id="CP034328">
    <property type="protein sequence ID" value="AZL58941.1"/>
    <property type="molecule type" value="Genomic_DNA"/>
</dbReference>
<feature type="transmembrane region" description="Helical" evidence="1">
    <location>
        <begin position="126"/>
        <end position="145"/>
    </location>
</feature>
<feature type="transmembrane region" description="Helical" evidence="1">
    <location>
        <begin position="31"/>
        <end position="54"/>
    </location>
</feature>
<feature type="transmembrane region" description="Helical" evidence="1">
    <location>
        <begin position="99"/>
        <end position="119"/>
    </location>
</feature>
<feature type="transmembrane region" description="Helical" evidence="1">
    <location>
        <begin position="281"/>
        <end position="299"/>
    </location>
</feature>
<sequence>MARSQALTGILFATGGTLIFSVNDVAIKFLSAGYALHQVILIRAFVAMAFILAVIHLSERGWSQVATSRPGTHLLRVLIVMVSNVTFFVGLAAMPLADAVAVAYVSPLVVTLLSIVVLGEKVGPRRWAAVTLGMVGVIVMLRPGAGVIQPAAILVLISAVLYASGNLLARKMGGTESAMTLSFYVQSGFIVISLAMGLWAGDGHLATDDPLWGFLFRPWIWPPLADWPIFLATGLSVGIGGLMVTQAYRTAEAGLIAPFEYVGMPMAILWGVIVFGTFPDAVAWVGIALICGSGLYTLWRETIIRREHAG</sequence>
<dbReference type="SUPFAM" id="SSF103481">
    <property type="entry name" value="Multidrug resistance efflux transporter EmrE"/>
    <property type="match status" value="2"/>
</dbReference>
<feature type="transmembrane region" description="Helical" evidence="1">
    <location>
        <begin position="74"/>
        <end position="93"/>
    </location>
</feature>
<evidence type="ECO:0000313" key="4">
    <source>
        <dbReference type="Proteomes" id="UP000282002"/>
    </source>
</evidence>
<dbReference type="PANTHER" id="PTHR22911:SF103">
    <property type="entry name" value="BLR2811 PROTEIN"/>
    <property type="match status" value="1"/>
</dbReference>
<dbReference type="Proteomes" id="UP000282002">
    <property type="component" value="Chromosome"/>
</dbReference>
<dbReference type="Gene3D" id="1.10.3730.20">
    <property type="match status" value="1"/>
</dbReference>
<feature type="transmembrane region" description="Helical" evidence="1">
    <location>
        <begin position="181"/>
        <end position="200"/>
    </location>
</feature>
<dbReference type="GO" id="GO:0016020">
    <property type="term" value="C:membrane"/>
    <property type="evidence" value="ECO:0007669"/>
    <property type="project" value="InterPro"/>
</dbReference>
<dbReference type="PANTHER" id="PTHR22911">
    <property type="entry name" value="ACYL-MALONYL CONDENSING ENZYME-RELATED"/>
    <property type="match status" value="1"/>
</dbReference>
<reference evidence="3 4" key="1">
    <citation type="submission" date="2018-12" db="EMBL/GenBank/DDBJ databases">
        <title>Complete genome sequencing of Tabrizicola sp. K13M18.</title>
        <authorList>
            <person name="Bae J.-W."/>
        </authorList>
    </citation>
    <scope>NUCLEOTIDE SEQUENCE [LARGE SCALE GENOMIC DNA]</scope>
    <source>
        <strain evidence="3 4">K13M18</strain>
    </source>
</reference>
<organism evidence="3 4">
    <name type="scientific">Tabrizicola piscis</name>
    <dbReference type="NCBI Taxonomy" id="2494374"/>
    <lineage>
        <taxon>Bacteria</taxon>
        <taxon>Pseudomonadati</taxon>
        <taxon>Pseudomonadota</taxon>
        <taxon>Alphaproteobacteria</taxon>
        <taxon>Rhodobacterales</taxon>
        <taxon>Paracoccaceae</taxon>
        <taxon>Tabrizicola</taxon>
    </lineage>
</organism>
<dbReference type="RefSeq" id="WP_125325139.1">
    <property type="nucleotide sequence ID" value="NZ_CP034328.1"/>
</dbReference>
<proteinExistence type="predicted"/>
<dbReference type="KEGG" id="taw:EI545_08860"/>
<feature type="transmembrane region" description="Helical" evidence="1">
    <location>
        <begin position="151"/>
        <end position="169"/>
    </location>
</feature>
<dbReference type="InterPro" id="IPR000620">
    <property type="entry name" value="EamA_dom"/>
</dbReference>
<dbReference type="AlphaFoldDB" id="A0A3S8U5R2"/>
<feature type="domain" description="EamA" evidence="2">
    <location>
        <begin position="8"/>
        <end position="141"/>
    </location>
</feature>